<dbReference type="InterPro" id="IPR045467">
    <property type="entry name" value="DUF6497"/>
</dbReference>
<evidence type="ECO:0000313" key="2">
    <source>
        <dbReference type="Proteomes" id="UP000479043"/>
    </source>
</evidence>
<dbReference type="EMBL" id="WWEN01000006">
    <property type="protein sequence ID" value="MYM56545.1"/>
    <property type="molecule type" value="Genomic_DNA"/>
</dbReference>
<evidence type="ECO:0000313" key="1">
    <source>
        <dbReference type="EMBL" id="MYM56545.1"/>
    </source>
</evidence>
<protein>
    <recommendedName>
        <fullName evidence="3">Acetolactate synthase</fullName>
    </recommendedName>
</protein>
<accession>A0A6L8LKZ2</accession>
<reference evidence="1 2" key="1">
    <citation type="submission" date="2020-01" db="EMBL/GenBank/DDBJ databases">
        <authorList>
            <person name="Chen S."/>
        </authorList>
    </citation>
    <scope>NUCLEOTIDE SEQUENCE [LARGE SCALE GENOMIC DNA]</scope>
    <source>
        <strain evidence="1 2">GS-10</strain>
    </source>
</reference>
<dbReference type="Proteomes" id="UP000479043">
    <property type="component" value="Unassembled WGS sequence"/>
</dbReference>
<sequence>MPSGLQLEPLEQFIEPQPDGTAWARFRFVAPGLAQGVGYDRVEPDFAHLCAEYALPLLRAAGETVSQVVISMSSQPLEFGASAPEIVQYFEAFSIEDDRCIWEAF</sequence>
<dbReference type="AlphaFoldDB" id="A0A6L8LKZ2"/>
<name>A0A6L8LKZ2_9RHOB</name>
<keyword evidence="2" id="KW-1185">Reference proteome</keyword>
<organism evidence="1 2">
    <name type="scientific">Thalassovita mangrovi</name>
    <dbReference type="NCBI Taxonomy" id="2692236"/>
    <lineage>
        <taxon>Bacteria</taxon>
        <taxon>Pseudomonadati</taxon>
        <taxon>Pseudomonadota</taxon>
        <taxon>Alphaproteobacteria</taxon>
        <taxon>Rhodobacterales</taxon>
        <taxon>Roseobacteraceae</taxon>
        <taxon>Thalassovita</taxon>
    </lineage>
</organism>
<gene>
    <name evidence="1" type="ORF">GR167_14600</name>
</gene>
<dbReference type="Pfam" id="PF20107">
    <property type="entry name" value="DUF6497"/>
    <property type="match status" value="1"/>
</dbReference>
<proteinExistence type="predicted"/>
<evidence type="ECO:0008006" key="3">
    <source>
        <dbReference type="Google" id="ProtNLM"/>
    </source>
</evidence>
<comment type="caution">
    <text evidence="1">The sequence shown here is derived from an EMBL/GenBank/DDBJ whole genome shotgun (WGS) entry which is preliminary data.</text>
</comment>